<evidence type="ECO:0000256" key="1">
    <source>
        <dbReference type="ARBA" id="ARBA00007169"/>
    </source>
</evidence>
<dbReference type="InterPro" id="IPR012223">
    <property type="entry name" value="TEII"/>
</dbReference>
<comment type="similarity">
    <text evidence="1">Belongs to the thioesterase family.</text>
</comment>
<dbReference type="AlphaFoldDB" id="A0A917HU42"/>
<evidence type="ECO:0000313" key="4">
    <source>
        <dbReference type="Proteomes" id="UP000600247"/>
    </source>
</evidence>
<reference evidence="3 4" key="1">
    <citation type="journal article" date="2014" name="Int. J. Syst. Evol. Microbiol.">
        <title>Complete genome sequence of Corynebacterium casei LMG S-19264T (=DSM 44701T), isolated from a smear-ripened cheese.</title>
        <authorList>
            <consortium name="US DOE Joint Genome Institute (JGI-PGF)"/>
            <person name="Walter F."/>
            <person name="Albersmeier A."/>
            <person name="Kalinowski J."/>
            <person name="Ruckert C."/>
        </authorList>
    </citation>
    <scope>NUCLEOTIDE SEQUENCE [LARGE SCALE GENOMIC DNA]</scope>
    <source>
        <strain evidence="3 4">CGMCC 1.15286</strain>
    </source>
</reference>
<dbReference type="GO" id="GO:0008610">
    <property type="term" value="P:lipid biosynthetic process"/>
    <property type="evidence" value="ECO:0007669"/>
    <property type="project" value="TreeGrafter"/>
</dbReference>
<dbReference type="PANTHER" id="PTHR11487">
    <property type="entry name" value="THIOESTERASE"/>
    <property type="match status" value="1"/>
</dbReference>
<proteinExistence type="inferred from homology"/>
<dbReference type="EMBL" id="BMHY01000021">
    <property type="protein sequence ID" value="GGG89357.1"/>
    <property type="molecule type" value="Genomic_DNA"/>
</dbReference>
<organism evidence="3 4">
    <name type="scientific">Paenibacillus radicis</name>
    <name type="common">ex Gao et al. 2016</name>
    <dbReference type="NCBI Taxonomy" id="1737354"/>
    <lineage>
        <taxon>Bacteria</taxon>
        <taxon>Bacillati</taxon>
        <taxon>Bacillota</taxon>
        <taxon>Bacilli</taxon>
        <taxon>Bacillales</taxon>
        <taxon>Paenibacillaceae</taxon>
        <taxon>Paenibacillus</taxon>
    </lineage>
</organism>
<comment type="caution">
    <text evidence="3">The sequence shown here is derived from an EMBL/GenBank/DDBJ whole genome shotgun (WGS) entry which is preliminary data.</text>
</comment>
<protein>
    <submittedName>
        <fullName evidence="3">Thioesterase</fullName>
    </submittedName>
</protein>
<dbReference type="PANTHER" id="PTHR11487:SF0">
    <property type="entry name" value="S-ACYL FATTY ACID SYNTHASE THIOESTERASE, MEDIUM CHAIN"/>
    <property type="match status" value="1"/>
</dbReference>
<dbReference type="RefSeq" id="WP_188892896.1">
    <property type="nucleotide sequence ID" value="NZ_BMHY01000021.1"/>
</dbReference>
<evidence type="ECO:0000313" key="3">
    <source>
        <dbReference type="EMBL" id="GGG89357.1"/>
    </source>
</evidence>
<dbReference type="SUPFAM" id="SSF53474">
    <property type="entry name" value="alpha/beta-Hydrolases"/>
    <property type="match status" value="1"/>
</dbReference>
<dbReference type="Proteomes" id="UP000600247">
    <property type="component" value="Unassembled WGS sequence"/>
</dbReference>
<dbReference type="InterPro" id="IPR029058">
    <property type="entry name" value="AB_hydrolase_fold"/>
</dbReference>
<keyword evidence="4" id="KW-1185">Reference proteome</keyword>
<sequence length="252" mass="28808">MSSIKLFTLPYAGGSTVLYFKWKKRLDERIELCPLELAGRGARMMEPPYANFEAAVEESLHRILLAAPQGPFALFGHSMGGTIAFEIVQSLQSHPELANQPVHLFLSGTNHPAKPSKNRYSHLDDREFVREVAKISGVPSESWENPDFVKLFLPTIRSDFKMYEERSITKERSLIQCPVSIVYGSQDPHIDVDHERWLQSCSGACRFYEVAGDHFFIQSNEEQLIQLINHTLCDDMQRDDDRCLSTPNHQRI</sequence>
<dbReference type="Pfam" id="PF00975">
    <property type="entry name" value="Thioesterase"/>
    <property type="match status" value="1"/>
</dbReference>
<evidence type="ECO:0000259" key="2">
    <source>
        <dbReference type="Pfam" id="PF00975"/>
    </source>
</evidence>
<name>A0A917HU42_9BACL</name>
<dbReference type="InterPro" id="IPR001031">
    <property type="entry name" value="Thioesterase"/>
</dbReference>
<gene>
    <name evidence="3" type="ORF">GCM10010918_55120</name>
</gene>
<accession>A0A917HU42</accession>
<feature type="domain" description="Thioesterase" evidence="2">
    <location>
        <begin position="5"/>
        <end position="230"/>
    </location>
</feature>
<dbReference type="Gene3D" id="3.40.50.1820">
    <property type="entry name" value="alpha/beta hydrolase"/>
    <property type="match status" value="1"/>
</dbReference>